<name>A0A4Y1RKB0_PRUDU</name>
<gene>
    <name evidence="1" type="ORF">Prudu_015405</name>
</gene>
<dbReference type="EMBL" id="AP019302">
    <property type="protein sequence ID" value="BBH04307.1"/>
    <property type="molecule type" value="Genomic_DNA"/>
</dbReference>
<proteinExistence type="predicted"/>
<reference evidence="1" key="1">
    <citation type="journal article" date="2019" name="Science">
        <title>Mutation of a bHLH transcription factor allowed almond domestication.</title>
        <authorList>
            <person name="Sanchez-Perez R."/>
            <person name="Pavan S."/>
            <person name="Mazzeo R."/>
            <person name="Moldovan C."/>
            <person name="Aiese Cigliano R."/>
            <person name="Del Cueto J."/>
            <person name="Ricciardi F."/>
            <person name="Lotti C."/>
            <person name="Ricciardi L."/>
            <person name="Dicenta F."/>
            <person name="Lopez-Marques R.L."/>
            <person name="Lindberg Moller B."/>
        </authorList>
    </citation>
    <scope>NUCLEOTIDE SEQUENCE</scope>
</reference>
<organism evidence="1">
    <name type="scientific">Prunus dulcis</name>
    <name type="common">Almond</name>
    <name type="synonym">Amygdalus dulcis</name>
    <dbReference type="NCBI Taxonomy" id="3755"/>
    <lineage>
        <taxon>Eukaryota</taxon>
        <taxon>Viridiplantae</taxon>
        <taxon>Streptophyta</taxon>
        <taxon>Embryophyta</taxon>
        <taxon>Tracheophyta</taxon>
        <taxon>Spermatophyta</taxon>
        <taxon>Magnoliopsida</taxon>
        <taxon>eudicotyledons</taxon>
        <taxon>Gunneridae</taxon>
        <taxon>Pentapetalae</taxon>
        <taxon>rosids</taxon>
        <taxon>fabids</taxon>
        <taxon>Rosales</taxon>
        <taxon>Rosaceae</taxon>
        <taxon>Amygdaloideae</taxon>
        <taxon>Amygdaleae</taxon>
        <taxon>Prunus</taxon>
    </lineage>
</organism>
<sequence length="85" mass="9385">MCSTFSLAAKTYIGESNGIRHRKSMVTATRAEVIPAPKQRSRPVFPELSIQGIPIADLHVQEIVQRQSQTYSMDREGAAESHSSV</sequence>
<dbReference type="AlphaFoldDB" id="A0A4Y1RKB0"/>
<accession>A0A4Y1RKB0</accession>
<protein>
    <submittedName>
        <fullName evidence="1">Uncharacterized protein</fullName>
    </submittedName>
</protein>
<evidence type="ECO:0000313" key="1">
    <source>
        <dbReference type="EMBL" id="BBH04307.1"/>
    </source>
</evidence>